<feature type="domain" description="C2H2-type" evidence="9">
    <location>
        <begin position="318"/>
        <end position="341"/>
    </location>
</feature>
<reference evidence="11" key="1">
    <citation type="journal article" date="2023" name="Insect Mol. Biol.">
        <title>Genome sequencing provides insights into the evolution of gene families encoding plant cell wall-degrading enzymes in longhorned beetles.</title>
        <authorList>
            <person name="Shin N.R."/>
            <person name="Okamura Y."/>
            <person name="Kirsch R."/>
            <person name="Pauchet Y."/>
        </authorList>
    </citation>
    <scope>NUCLEOTIDE SEQUENCE</scope>
    <source>
        <strain evidence="11">AMC_N1</strain>
    </source>
</reference>
<evidence type="ECO:0000256" key="2">
    <source>
        <dbReference type="ARBA" id="ARBA00022737"/>
    </source>
</evidence>
<proteinExistence type="predicted"/>
<evidence type="ECO:0000256" key="8">
    <source>
        <dbReference type="SAM" id="MobiDB-lite"/>
    </source>
</evidence>
<accession>A0AAV8YZF6</accession>
<dbReference type="GO" id="GO:0000977">
    <property type="term" value="F:RNA polymerase II transcription regulatory region sequence-specific DNA binding"/>
    <property type="evidence" value="ECO:0007669"/>
    <property type="project" value="TreeGrafter"/>
</dbReference>
<keyword evidence="3 6" id="KW-0863">Zinc-finger</keyword>
<evidence type="ECO:0000256" key="5">
    <source>
        <dbReference type="ARBA" id="ARBA00023125"/>
    </source>
</evidence>
<evidence type="ECO:0000313" key="11">
    <source>
        <dbReference type="EMBL" id="KAJ8957002.1"/>
    </source>
</evidence>
<dbReference type="PROSITE" id="PS50157">
    <property type="entry name" value="ZINC_FINGER_C2H2_2"/>
    <property type="match status" value="3"/>
</dbReference>
<feature type="domain" description="C2H2-type" evidence="9">
    <location>
        <begin position="350"/>
        <end position="373"/>
    </location>
</feature>
<dbReference type="Proteomes" id="UP001162162">
    <property type="component" value="Unassembled WGS sequence"/>
</dbReference>
<dbReference type="PANTHER" id="PTHR24409:SF295">
    <property type="entry name" value="AZ2-RELATED"/>
    <property type="match status" value="1"/>
</dbReference>
<feature type="region of interest" description="Disordered" evidence="8">
    <location>
        <begin position="130"/>
        <end position="169"/>
    </location>
</feature>
<evidence type="ECO:0000256" key="7">
    <source>
        <dbReference type="PROSITE-ProRule" id="PRU00309"/>
    </source>
</evidence>
<evidence type="ECO:0000256" key="6">
    <source>
        <dbReference type="PROSITE-ProRule" id="PRU00042"/>
    </source>
</evidence>
<dbReference type="GO" id="GO:0008270">
    <property type="term" value="F:zinc ion binding"/>
    <property type="evidence" value="ECO:0007669"/>
    <property type="project" value="UniProtKB-KW"/>
</dbReference>
<organism evidence="11 12">
    <name type="scientific">Aromia moschata</name>
    <dbReference type="NCBI Taxonomy" id="1265417"/>
    <lineage>
        <taxon>Eukaryota</taxon>
        <taxon>Metazoa</taxon>
        <taxon>Ecdysozoa</taxon>
        <taxon>Arthropoda</taxon>
        <taxon>Hexapoda</taxon>
        <taxon>Insecta</taxon>
        <taxon>Pterygota</taxon>
        <taxon>Neoptera</taxon>
        <taxon>Endopterygota</taxon>
        <taxon>Coleoptera</taxon>
        <taxon>Polyphaga</taxon>
        <taxon>Cucujiformia</taxon>
        <taxon>Chrysomeloidea</taxon>
        <taxon>Cerambycidae</taxon>
        <taxon>Cerambycinae</taxon>
        <taxon>Callichromatini</taxon>
        <taxon>Aromia</taxon>
    </lineage>
</organism>
<name>A0AAV8YZF6_9CUCU</name>
<comment type="caution">
    <text evidence="11">The sequence shown here is derived from an EMBL/GenBank/DDBJ whole genome shotgun (WGS) entry which is preliminary data.</text>
</comment>
<dbReference type="SMART" id="SM00355">
    <property type="entry name" value="ZnF_C2H2"/>
    <property type="match status" value="5"/>
</dbReference>
<evidence type="ECO:0000256" key="3">
    <source>
        <dbReference type="ARBA" id="ARBA00022771"/>
    </source>
</evidence>
<dbReference type="Gene3D" id="3.30.160.60">
    <property type="entry name" value="Classic Zinc Finger"/>
    <property type="match status" value="2"/>
</dbReference>
<sequence>MVKCCCKCGRSNKKDKDVTIFSIPARNKSSEWQMEFVKRLGLENVEDKDIHICSLHFNPEDIELKDYMWTLKDNALPVENDAEVEEEMIVRPEVVYLKCDDGEQYHDSSSDCGEGKELVSLEPLVEYVYEEDEDEEQNRQNARGEAADGVEGLQDSGAGVSSEYDGDGNESQVISIVSSEGNNLAVEPMMPFFLTSSPVFTILNENNEVGETIILQIENSETEKNSISESGQVPELQSSCRTKAGSIIGEYTCDICDSSYGCLNCLKSHYESLHIASAKIQYKCKYSCHISKSLVCPVCDLMFSTRSETMDHYITHSVACEICGSGFDRQSYLIEHHKTAHPKTHYESSYECELCKTGYQYPGSLAKHYQTFHRMVLCHVCKQRTTKKIHREKLNVLPFACSKCDKAFPRISDIAVHIRMDHKRESGEQVVCDATPNVTQTPLPKRVKVKK</sequence>
<evidence type="ECO:0000256" key="4">
    <source>
        <dbReference type="ARBA" id="ARBA00022833"/>
    </source>
</evidence>
<dbReference type="Pfam" id="PF05485">
    <property type="entry name" value="THAP"/>
    <property type="match status" value="1"/>
</dbReference>
<dbReference type="SMART" id="SM00980">
    <property type="entry name" value="THAP"/>
    <property type="match status" value="1"/>
</dbReference>
<dbReference type="InterPro" id="IPR013087">
    <property type="entry name" value="Znf_C2H2_type"/>
</dbReference>
<keyword evidence="2" id="KW-0677">Repeat</keyword>
<dbReference type="AlphaFoldDB" id="A0AAV8YZF6"/>
<keyword evidence="12" id="KW-1185">Reference proteome</keyword>
<dbReference type="GO" id="GO:0000981">
    <property type="term" value="F:DNA-binding transcription factor activity, RNA polymerase II-specific"/>
    <property type="evidence" value="ECO:0007669"/>
    <property type="project" value="TreeGrafter"/>
</dbReference>
<feature type="domain" description="THAP-type" evidence="10">
    <location>
        <begin position="1"/>
        <end position="80"/>
    </location>
</feature>
<dbReference type="SUPFAM" id="SSF57667">
    <property type="entry name" value="beta-beta-alpha zinc fingers"/>
    <property type="match status" value="2"/>
</dbReference>
<feature type="domain" description="C2H2-type" evidence="9">
    <location>
        <begin position="399"/>
        <end position="427"/>
    </location>
</feature>
<evidence type="ECO:0000313" key="12">
    <source>
        <dbReference type="Proteomes" id="UP001162162"/>
    </source>
</evidence>
<dbReference type="PROSITE" id="PS00028">
    <property type="entry name" value="ZINC_FINGER_C2H2_1"/>
    <property type="match status" value="4"/>
</dbReference>
<keyword evidence="1" id="KW-0479">Metal-binding</keyword>
<protein>
    <submittedName>
        <fullName evidence="11">Uncharacterized protein</fullName>
    </submittedName>
</protein>
<dbReference type="InterPro" id="IPR036236">
    <property type="entry name" value="Znf_C2H2_sf"/>
</dbReference>
<dbReference type="Pfam" id="PF00096">
    <property type="entry name" value="zf-C2H2"/>
    <property type="match status" value="3"/>
</dbReference>
<evidence type="ECO:0000259" key="9">
    <source>
        <dbReference type="PROSITE" id="PS50157"/>
    </source>
</evidence>
<dbReference type="SUPFAM" id="SSF57716">
    <property type="entry name" value="Glucocorticoid receptor-like (DNA-binding domain)"/>
    <property type="match status" value="1"/>
</dbReference>
<dbReference type="InterPro" id="IPR006612">
    <property type="entry name" value="THAP_Znf"/>
</dbReference>
<dbReference type="GO" id="GO:0005634">
    <property type="term" value="C:nucleus"/>
    <property type="evidence" value="ECO:0007669"/>
    <property type="project" value="TreeGrafter"/>
</dbReference>
<evidence type="ECO:0000256" key="1">
    <source>
        <dbReference type="ARBA" id="ARBA00022723"/>
    </source>
</evidence>
<keyword evidence="4" id="KW-0862">Zinc</keyword>
<keyword evidence="5 7" id="KW-0238">DNA-binding</keyword>
<dbReference type="PROSITE" id="PS50950">
    <property type="entry name" value="ZF_THAP"/>
    <property type="match status" value="1"/>
</dbReference>
<dbReference type="EMBL" id="JAPWTK010000026">
    <property type="protein sequence ID" value="KAJ8957002.1"/>
    <property type="molecule type" value="Genomic_DNA"/>
</dbReference>
<gene>
    <name evidence="11" type="ORF">NQ318_012169</name>
</gene>
<dbReference type="PANTHER" id="PTHR24409">
    <property type="entry name" value="ZINC FINGER PROTEIN 142"/>
    <property type="match status" value="1"/>
</dbReference>
<evidence type="ECO:0000259" key="10">
    <source>
        <dbReference type="PROSITE" id="PS50950"/>
    </source>
</evidence>